<accession>A0A1W6CGA9</accession>
<name>A0A1W6CGA9_9HEMI</name>
<evidence type="ECO:0000313" key="2">
    <source>
        <dbReference type="EMBL" id="ARJ63879.1"/>
    </source>
</evidence>
<gene>
    <name evidence="2" type="primary">ND4L</name>
</gene>
<feature type="transmembrane region" description="Helical" evidence="1">
    <location>
        <begin position="56"/>
        <end position="78"/>
    </location>
</feature>
<keyword evidence="1" id="KW-0812">Transmembrane</keyword>
<dbReference type="Gene3D" id="1.10.287.3510">
    <property type="match status" value="1"/>
</dbReference>
<evidence type="ECO:0000256" key="1">
    <source>
        <dbReference type="SAM" id="Phobius"/>
    </source>
</evidence>
<geneLocation type="mitochondrion" evidence="2"/>
<keyword evidence="1" id="KW-1133">Transmembrane helix</keyword>
<dbReference type="AlphaFoldDB" id="A0A1W6CGA9"/>
<reference evidence="2" key="1">
    <citation type="journal article" date="2017" name="Sci. Rep.">
        <title>Novel molecular approach to define pest species status and tritrophic interactions from historical Bemisia specimens.</title>
        <authorList>
            <person name="Tay W.T."/>
            <person name="Elfekih S."/>
            <person name="Polaszek A."/>
            <person name="Court L.N."/>
            <person name="Evans G.A."/>
            <person name="Gordon K.H."/>
            <person name="De Barro P.J."/>
        </authorList>
    </citation>
    <scope>NUCLEOTIDE SEQUENCE</scope>
</reference>
<protein>
    <submittedName>
        <fullName evidence="2">NADH dehydrogenase subunit 4L</fullName>
    </submittedName>
</protein>
<organism evidence="2">
    <name type="scientific">Bemisia emiliae</name>
    <dbReference type="NCBI Taxonomy" id="415932"/>
    <lineage>
        <taxon>Eukaryota</taxon>
        <taxon>Metazoa</taxon>
        <taxon>Ecdysozoa</taxon>
        <taxon>Arthropoda</taxon>
        <taxon>Hexapoda</taxon>
        <taxon>Insecta</taxon>
        <taxon>Pterygota</taxon>
        <taxon>Neoptera</taxon>
        <taxon>Paraneoptera</taxon>
        <taxon>Hemiptera</taxon>
        <taxon>Sternorrhyncha</taxon>
        <taxon>Aleyrodoidea</taxon>
        <taxon>Aleyrodidae</taxon>
        <taxon>Aleyrodinae</taxon>
        <taxon>Bemisia</taxon>
    </lineage>
</organism>
<keyword evidence="1" id="KW-0472">Membrane</keyword>
<sequence length="94" mass="10812">MMMEEMVTPIMLMLMLYLINKTHIINSLIIIEYITLMVLVLMTLLIKIMNLENHNILYFIILLVTESVVGLSILIGMIRTHGNDFMKSSAVTKL</sequence>
<keyword evidence="2" id="KW-0496">Mitochondrion</keyword>
<dbReference type="EMBL" id="KX714967">
    <property type="protein sequence ID" value="ARJ63879.1"/>
    <property type="molecule type" value="Genomic_DNA"/>
</dbReference>
<feature type="transmembrane region" description="Helical" evidence="1">
    <location>
        <begin position="30"/>
        <end position="50"/>
    </location>
</feature>
<proteinExistence type="predicted"/>